<dbReference type="Proteomes" id="UP000184112">
    <property type="component" value="Unassembled WGS sequence"/>
</dbReference>
<feature type="chain" id="PRO_5012612650" evidence="1">
    <location>
        <begin position="25"/>
        <end position="137"/>
    </location>
</feature>
<sequence>MALSTKKYLYIFFLVSPISLSLYAQSLTTEKPTVSVGFDCKSATVIEANQNNDSAVLNNSKIDNSNQFIVGLSTPKDNLTMATETNDQFTECNENALLSSTSILAKDIIENYKYDFSETFIDILFFERIDLARKRTI</sequence>
<feature type="signal peptide" evidence="1">
    <location>
        <begin position="1"/>
        <end position="24"/>
    </location>
</feature>
<keyword evidence="1" id="KW-0732">Signal</keyword>
<dbReference type="AlphaFoldDB" id="A0A1M5RIX4"/>
<evidence type="ECO:0000313" key="3">
    <source>
        <dbReference type="Proteomes" id="UP000184112"/>
    </source>
</evidence>
<reference evidence="2 3" key="1">
    <citation type="submission" date="2016-11" db="EMBL/GenBank/DDBJ databases">
        <authorList>
            <person name="Jaros S."/>
            <person name="Januszkiewicz K."/>
            <person name="Wedrychowicz H."/>
        </authorList>
    </citation>
    <scope>NUCLEOTIDE SEQUENCE [LARGE SCALE GENOMIC DNA]</scope>
    <source>
        <strain evidence="2 3">DSM 6792</strain>
    </source>
</reference>
<dbReference type="RefSeq" id="WP_073410263.1">
    <property type="nucleotide sequence ID" value="NZ_CP158862.1"/>
</dbReference>
<name>A0A1M5RIX4_FLAJO</name>
<protein>
    <submittedName>
        <fullName evidence="2">Uncharacterized protein</fullName>
    </submittedName>
</protein>
<organism evidence="2 3">
    <name type="scientific">Flavobacterium johnsoniae</name>
    <name type="common">Cytophaga johnsonae</name>
    <dbReference type="NCBI Taxonomy" id="986"/>
    <lineage>
        <taxon>Bacteria</taxon>
        <taxon>Pseudomonadati</taxon>
        <taxon>Bacteroidota</taxon>
        <taxon>Flavobacteriia</taxon>
        <taxon>Flavobacteriales</taxon>
        <taxon>Flavobacteriaceae</taxon>
        <taxon>Flavobacterium</taxon>
    </lineage>
</organism>
<accession>A0A1M5RIX4</accession>
<evidence type="ECO:0000256" key="1">
    <source>
        <dbReference type="SAM" id="SignalP"/>
    </source>
</evidence>
<evidence type="ECO:0000313" key="2">
    <source>
        <dbReference type="EMBL" id="SHH26039.1"/>
    </source>
</evidence>
<gene>
    <name evidence="2" type="ORF">SAMN05444388_108161</name>
</gene>
<proteinExistence type="predicted"/>
<dbReference type="EMBL" id="FQWH01000008">
    <property type="protein sequence ID" value="SHH26039.1"/>
    <property type="molecule type" value="Genomic_DNA"/>
</dbReference>